<name>A0A9W7GP81_9STRA</name>
<dbReference type="PANTHER" id="PTHR45586">
    <property type="entry name" value="TPR REPEAT-CONTAINING PROTEIN PA4667"/>
    <property type="match status" value="1"/>
</dbReference>
<dbReference type="Proteomes" id="UP001165065">
    <property type="component" value="Unassembled WGS sequence"/>
</dbReference>
<dbReference type="Gene3D" id="2.60.120.620">
    <property type="entry name" value="q2cbj1_9rhob like domain"/>
    <property type="match status" value="1"/>
</dbReference>
<sequence length="586" mass="63985">MKFRGGSDGCDEIKATCVQEVDIDGLLLKFGSEFKEALELNEKEHKEDCKKSCENFYCGDKNGVWTGTQNLSYTSYSMGSVPPEDFANEFKFPLDLIKVTSRSTPLISPEEASSIIKIAESEGVLNGEYISGKYKLGGDWLSNLPLTRSWFNSKLESVIFPEIAALFPEIVKSPAVLRAHSVALLRYNSSHPRTDIHVDNGILAMTLALSPMSDYVGGGTFFEHLGLNKTIDMEVGGATFRPGSVRHGGSKVTEGVRFILGGFLLIEDRVEHVRRLKNRGATFRREGKLEEAKKCFTWALALSPKCCTCMKDLSELHMTLGDLSSSETVLRGALDLIPNDSDALFSLGVLLSEMGDREEESREAYMKSAAINADDHELLYNLALKFGEMGDAKMEREYYGKCVSVKEDYGPAWLNWGTSLAEAGELDGAAEKFMQAGKGGDFLVKMKAGVNLGMVENMRANKMAVGGDLESAETTLREGMGRLKELVGGLKQGGGGEEVVKYLEMGKGLVMKMQTMLGQVLVGEGKMEEAEAVFRTLTKDFPEEAMSWMGLGRILDMMGGDEEEIKRIKAKVLALGGGRANGGANG</sequence>
<proteinExistence type="predicted"/>
<evidence type="ECO:0000256" key="3">
    <source>
        <dbReference type="PROSITE-ProRule" id="PRU00339"/>
    </source>
</evidence>
<dbReference type="AlphaFoldDB" id="A0A9W7GP81"/>
<dbReference type="InterPro" id="IPR011990">
    <property type="entry name" value="TPR-like_helical_dom_sf"/>
</dbReference>
<accession>A0A9W7GP81</accession>
<keyword evidence="2 3" id="KW-0802">TPR repeat</keyword>
<evidence type="ECO:0000313" key="5">
    <source>
        <dbReference type="Proteomes" id="UP001165065"/>
    </source>
</evidence>
<evidence type="ECO:0000256" key="1">
    <source>
        <dbReference type="ARBA" id="ARBA00022737"/>
    </source>
</evidence>
<dbReference type="Pfam" id="PF13432">
    <property type="entry name" value="TPR_16"/>
    <property type="match status" value="1"/>
</dbReference>
<organism evidence="4 5">
    <name type="scientific">Triparma columacea</name>
    <dbReference type="NCBI Taxonomy" id="722753"/>
    <lineage>
        <taxon>Eukaryota</taxon>
        <taxon>Sar</taxon>
        <taxon>Stramenopiles</taxon>
        <taxon>Ochrophyta</taxon>
        <taxon>Bolidophyceae</taxon>
        <taxon>Parmales</taxon>
        <taxon>Triparmaceae</taxon>
        <taxon>Triparma</taxon>
    </lineage>
</organism>
<dbReference type="InterPro" id="IPR019734">
    <property type="entry name" value="TPR_rpt"/>
</dbReference>
<gene>
    <name evidence="4" type="ORF">TrCOL_g6893</name>
</gene>
<feature type="repeat" description="TPR" evidence="3">
    <location>
        <begin position="273"/>
        <end position="306"/>
    </location>
</feature>
<protein>
    <submittedName>
        <fullName evidence="4">Uncharacterized protein</fullName>
    </submittedName>
</protein>
<dbReference type="OrthoDB" id="69177at2759"/>
<dbReference type="SUPFAM" id="SSF48452">
    <property type="entry name" value="TPR-like"/>
    <property type="match status" value="2"/>
</dbReference>
<dbReference type="SMART" id="SM00028">
    <property type="entry name" value="TPR"/>
    <property type="match status" value="3"/>
</dbReference>
<keyword evidence="1" id="KW-0677">Repeat</keyword>
<comment type="caution">
    <text evidence="4">The sequence shown here is derived from an EMBL/GenBank/DDBJ whole genome shotgun (WGS) entry which is preliminary data.</text>
</comment>
<evidence type="ECO:0000256" key="2">
    <source>
        <dbReference type="ARBA" id="ARBA00022803"/>
    </source>
</evidence>
<dbReference type="PANTHER" id="PTHR45586:SF1">
    <property type="entry name" value="LIPOPOLYSACCHARIDE ASSEMBLY PROTEIN B"/>
    <property type="match status" value="1"/>
</dbReference>
<dbReference type="EMBL" id="BRYA01000487">
    <property type="protein sequence ID" value="GMI49282.1"/>
    <property type="molecule type" value="Genomic_DNA"/>
</dbReference>
<dbReference type="InterPro" id="IPR051012">
    <property type="entry name" value="CellSynth/LPSAsmb/PSIAsmb"/>
</dbReference>
<evidence type="ECO:0000313" key="4">
    <source>
        <dbReference type="EMBL" id="GMI49282.1"/>
    </source>
</evidence>
<keyword evidence="5" id="KW-1185">Reference proteome</keyword>
<dbReference type="Gene3D" id="1.25.40.10">
    <property type="entry name" value="Tetratricopeptide repeat domain"/>
    <property type="match status" value="1"/>
</dbReference>
<dbReference type="PROSITE" id="PS50005">
    <property type="entry name" value="TPR"/>
    <property type="match status" value="1"/>
</dbReference>
<reference evidence="5" key="1">
    <citation type="journal article" date="2023" name="Commun. Biol.">
        <title>Genome analysis of Parmales, the sister group of diatoms, reveals the evolutionary specialization of diatoms from phago-mixotrophs to photoautotrophs.</title>
        <authorList>
            <person name="Ban H."/>
            <person name="Sato S."/>
            <person name="Yoshikawa S."/>
            <person name="Yamada K."/>
            <person name="Nakamura Y."/>
            <person name="Ichinomiya M."/>
            <person name="Sato N."/>
            <person name="Blanc-Mathieu R."/>
            <person name="Endo H."/>
            <person name="Kuwata A."/>
            <person name="Ogata H."/>
        </authorList>
    </citation>
    <scope>NUCLEOTIDE SEQUENCE [LARGE SCALE GENOMIC DNA]</scope>
</reference>